<dbReference type="EMBL" id="BKCJ010008819">
    <property type="protein sequence ID" value="GEU84100.1"/>
    <property type="molecule type" value="Genomic_DNA"/>
</dbReference>
<name>A0A6L2NDE5_TANCI</name>
<protein>
    <submittedName>
        <fullName evidence="1">RNA-directed DNA polymerase, eukaryota, reverse transcriptase zinc-binding domain protein</fullName>
    </submittedName>
</protein>
<dbReference type="InterPro" id="IPR052343">
    <property type="entry name" value="Retrotransposon-Effector_Assoc"/>
</dbReference>
<organism evidence="1">
    <name type="scientific">Tanacetum cinerariifolium</name>
    <name type="common">Dalmatian daisy</name>
    <name type="synonym">Chrysanthemum cinerariifolium</name>
    <dbReference type="NCBI Taxonomy" id="118510"/>
    <lineage>
        <taxon>Eukaryota</taxon>
        <taxon>Viridiplantae</taxon>
        <taxon>Streptophyta</taxon>
        <taxon>Embryophyta</taxon>
        <taxon>Tracheophyta</taxon>
        <taxon>Spermatophyta</taxon>
        <taxon>Magnoliopsida</taxon>
        <taxon>eudicotyledons</taxon>
        <taxon>Gunneridae</taxon>
        <taxon>Pentapetalae</taxon>
        <taxon>asterids</taxon>
        <taxon>campanulids</taxon>
        <taxon>Asterales</taxon>
        <taxon>Asteraceae</taxon>
        <taxon>Asteroideae</taxon>
        <taxon>Anthemideae</taxon>
        <taxon>Anthemidinae</taxon>
        <taxon>Tanacetum</taxon>
    </lineage>
</organism>
<keyword evidence="1" id="KW-0695">RNA-directed DNA polymerase</keyword>
<dbReference type="GO" id="GO:0003964">
    <property type="term" value="F:RNA-directed DNA polymerase activity"/>
    <property type="evidence" value="ECO:0007669"/>
    <property type="project" value="UniProtKB-KW"/>
</dbReference>
<gene>
    <name evidence="1" type="ORF">Tci_056078</name>
</gene>
<keyword evidence="1" id="KW-0548">Nucleotidyltransferase</keyword>
<dbReference type="PANTHER" id="PTHR46890">
    <property type="entry name" value="NON-LTR RETROLELEMENT REVERSE TRANSCRIPTASE-LIKE PROTEIN-RELATED"/>
    <property type="match status" value="1"/>
</dbReference>
<comment type="caution">
    <text evidence="1">The sequence shown here is derived from an EMBL/GenBank/DDBJ whole genome shotgun (WGS) entry which is preliminary data.</text>
</comment>
<dbReference type="PANTHER" id="PTHR46890:SF48">
    <property type="entry name" value="RNA-DIRECTED DNA POLYMERASE"/>
    <property type="match status" value="1"/>
</dbReference>
<keyword evidence="1" id="KW-0808">Transferase</keyword>
<dbReference type="AlphaFoldDB" id="A0A6L2NDE5"/>
<proteinExistence type="predicted"/>
<evidence type="ECO:0000313" key="1">
    <source>
        <dbReference type="EMBL" id="GEU84100.1"/>
    </source>
</evidence>
<accession>A0A6L2NDE5</accession>
<reference evidence="1" key="1">
    <citation type="journal article" date="2019" name="Sci. Rep.">
        <title>Draft genome of Tanacetum cinerariifolium, the natural source of mosquito coil.</title>
        <authorList>
            <person name="Yamashiro T."/>
            <person name="Shiraishi A."/>
            <person name="Satake H."/>
            <person name="Nakayama K."/>
        </authorList>
    </citation>
    <scope>NUCLEOTIDE SEQUENCE</scope>
</reference>
<sequence length="338" mass="39130">MMHKELNVNNLFYNKINHDEAELMIRYVTDKEIKEAMFDIGENKAPGSDGFTSTFFKSFWDIVDKDVCLAIHDFFNSEKLLGEVNAIVISLILKLNSQTRIKGTLDKNVDFNQSAFIPGRIIQDSLVLSQELLTGYNYKNGPSRCALKIVIAKAYHAVNWCFLEKILNNFRFHKRMVKWIMTYVSSTAFTIRVNGERHGYFRSGRAEEMYQCGMIIGVHDDCSVSEMTENDFVKWENKDEKVIGFNVKECMDIVGKLADLPCNNNIRSVLRKILVATAVYRIWKERNARIFTNEKTNADNVLQKIIECIRLQLQSLKERKSAQICKSSQGMECYYERT</sequence>